<protein>
    <submittedName>
        <fullName evidence="1">Uncharacterized protein</fullName>
    </submittedName>
</protein>
<evidence type="ECO:0000313" key="1">
    <source>
        <dbReference type="EMBL" id="OAX56701.1"/>
    </source>
</evidence>
<dbReference type="EMBL" id="LWSU01000067">
    <property type="protein sequence ID" value="OAX56701.1"/>
    <property type="molecule type" value="Genomic_DNA"/>
</dbReference>
<proteinExistence type="predicted"/>
<evidence type="ECO:0000313" key="2">
    <source>
        <dbReference type="Proteomes" id="UP000093858"/>
    </source>
</evidence>
<accession>A0A199P6R6</accession>
<gene>
    <name evidence="1" type="ORF">A6R73_12980</name>
</gene>
<dbReference type="AlphaFoldDB" id="A0A199P6R6"/>
<sequence>MSRLKPLLQERSFWLLWTLRRPLAAQHHWYDLEIASASMPQWRRRLAGHIETGRPSMSDPAIGRAVAG</sequence>
<comment type="caution">
    <text evidence="1">The sequence shown here is derived from an EMBL/GenBank/DDBJ whole genome shotgun (WGS) entry which is preliminary data.</text>
</comment>
<dbReference type="Proteomes" id="UP000093858">
    <property type="component" value="Unassembled WGS sequence"/>
</dbReference>
<organism evidence="1 2">
    <name type="scientific">Xanthomonas graminis pv. poae</name>
    <dbReference type="NCBI Taxonomy" id="227946"/>
    <lineage>
        <taxon>Bacteria</taxon>
        <taxon>Pseudomonadati</taxon>
        <taxon>Pseudomonadota</taxon>
        <taxon>Gammaproteobacteria</taxon>
        <taxon>Lysobacterales</taxon>
        <taxon>Lysobacteraceae</taxon>
        <taxon>Xanthomonas</taxon>
        <taxon>Xanthomonas translucens group</taxon>
        <taxon>Xanthomonas graminis</taxon>
    </lineage>
</organism>
<reference evidence="1 2" key="1">
    <citation type="submission" date="2016-04" db="EMBL/GenBank/DDBJ databases">
        <title>Xanthomonas translucens phylogeny.</title>
        <authorList>
            <person name="Langlois P."/>
        </authorList>
    </citation>
    <scope>NUCLEOTIDE SEQUENCE [LARGE SCALE GENOMIC DNA]</scope>
    <source>
        <strain evidence="1 2">B99</strain>
    </source>
</reference>
<name>A0A199P6R6_9XANT</name>